<dbReference type="Proteomes" id="UP000231214">
    <property type="component" value="Unassembled WGS sequence"/>
</dbReference>
<proteinExistence type="predicted"/>
<dbReference type="InterPro" id="IPR036439">
    <property type="entry name" value="Dockerin_dom_sf"/>
</dbReference>
<dbReference type="EMBL" id="PEZK01000031">
    <property type="protein sequence ID" value="PIU02073.1"/>
    <property type="molecule type" value="Genomic_DNA"/>
</dbReference>
<dbReference type="Pfam" id="PF00404">
    <property type="entry name" value="Dockerin_1"/>
    <property type="match status" value="1"/>
</dbReference>
<dbReference type="Gene3D" id="2.60.40.4130">
    <property type="match status" value="1"/>
</dbReference>
<dbReference type="SUPFAM" id="SSF63446">
    <property type="entry name" value="Type I dockerin domain"/>
    <property type="match status" value="1"/>
</dbReference>
<dbReference type="InterPro" id="IPR008965">
    <property type="entry name" value="CBM2/CBM3_carb-bd_dom_sf"/>
</dbReference>
<gene>
    <name evidence="1" type="ORF">COT66_02125</name>
</gene>
<dbReference type="SUPFAM" id="SSF49384">
    <property type="entry name" value="Carbohydrate-binding domain"/>
    <property type="match status" value="1"/>
</dbReference>
<dbReference type="GO" id="GO:0004553">
    <property type="term" value="F:hydrolase activity, hydrolyzing O-glycosyl compounds"/>
    <property type="evidence" value="ECO:0007669"/>
    <property type="project" value="InterPro"/>
</dbReference>
<sequence>MKANFKKLPIYLSLFTLLLFLAALPIIVQETQKPKTVPTRAEMPVVGGTLSLFPASDRLTINQETDLQILLSTGSYQAAGVDVRLNYDPNTIEVISLSEGSIPEITLYPAKSVDAATGQIIFSGVISTEAIPFSGDNLLLGTIRVKPIALTGSTALNFEFVGPLSADPFDLDRRNDSNLAEFSNQLNDILEQVSNGTYQVVPPPTSTPTPTPTSTPIPTATPLPLPITLNLKIELEGRSLTDTSRARLVTIKIFNTTFTTTAALDDLGQIAGLLLDNLLPGSYELLIKPDGYLQKQFAVNLVAGQNDLDFSTNFEFIAGDFDNSGEINSIDYSVIIANWNTAAADADIDGSGRVNSLDASLIIANWRLHGDQEGI</sequence>
<evidence type="ECO:0000313" key="1">
    <source>
        <dbReference type="EMBL" id="PIU02073.1"/>
    </source>
</evidence>
<dbReference type="AlphaFoldDB" id="A0A2M6XAI9"/>
<accession>A0A2M6XAI9</accession>
<dbReference type="InterPro" id="IPR002105">
    <property type="entry name" value="Dockerin_1_rpt"/>
</dbReference>
<evidence type="ECO:0000313" key="2">
    <source>
        <dbReference type="Proteomes" id="UP000231214"/>
    </source>
</evidence>
<evidence type="ECO:0008006" key="3">
    <source>
        <dbReference type="Google" id="ProtNLM"/>
    </source>
</evidence>
<name>A0A2M6XAI9_9BACT</name>
<reference evidence="2" key="1">
    <citation type="submission" date="2017-09" db="EMBL/GenBank/DDBJ databases">
        <title>Depth-based differentiation of microbial function through sediment-hosted aquifers and enrichment of novel symbionts in the deep terrestrial subsurface.</title>
        <authorList>
            <person name="Probst A.J."/>
            <person name="Ladd B."/>
            <person name="Jarett J.K."/>
            <person name="Geller-Mcgrath D.E."/>
            <person name="Sieber C.M.K."/>
            <person name="Emerson J.B."/>
            <person name="Anantharaman K."/>
            <person name="Thomas B.C."/>
            <person name="Malmstrom R."/>
            <person name="Stieglmeier M."/>
            <person name="Klingl A."/>
            <person name="Woyke T."/>
            <person name="Ryan C.M."/>
            <person name="Banfield J.F."/>
        </authorList>
    </citation>
    <scope>NUCLEOTIDE SEQUENCE [LARGE SCALE GENOMIC DNA]</scope>
</reference>
<protein>
    <recommendedName>
        <fullName evidence="3">Dockerin domain-containing protein</fullName>
    </recommendedName>
</protein>
<dbReference type="GO" id="GO:0030246">
    <property type="term" value="F:carbohydrate binding"/>
    <property type="evidence" value="ECO:0007669"/>
    <property type="project" value="InterPro"/>
</dbReference>
<dbReference type="GO" id="GO:0000272">
    <property type="term" value="P:polysaccharide catabolic process"/>
    <property type="evidence" value="ECO:0007669"/>
    <property type="project" value="InterPro"/>
</dbReference>
<comment type="caution">
    <text evidence="1">The sequence shown here is derived from an EMBL/GenBank/DDBJ whole genome shotgun (WGS) entry which is preliminary data.</text>
</comment>
<dbReference type="Gene3D" id="2.60.40.680">
    <property type="match status" value="1"/>
</dbReference>
<organism evidence="1 2">
    <name type="scientific">Candidatus Shapirobacteria bacterium CG09_land_8_20_14_0_10_49_15</name>
    <dbReference type="NCBI Taxonomy" id="1974482"/>
    <lineage>
        <taxon>Bacteria</taxon>
        <taxon>Candidatus Shapironibacteriota</taxon>
    </lineage>
</organism>